<dbReference type="InterPro" id="IPR039672">
    <property type="entry name" value="MFS_2"/>
</dbReference>
<dbReference type="EMBL" id="NIHM01000004">
    <property type="protein sequence ID" value="PLT56870.1"/>
    <property type="molecule type" value="Genomic_DNA"/>
</dbReference>
<dbReference type="RefSeq" id="WP_101879265.1">
    <property type="nucleotide sequence ID" value="NZ_NIHM01000004.1"/>
</dbReference>
<dbReference type="GO" id="GO:0008643">
    <property type="term" value="P:carbohydrate transport"/>
    <property type="evidence" value="ECO:0007669"/>
    <property type="project" value="InterPro"/>
</dbReference>
<evidence type="ECO:0000256" key="3">
    <source>
        <dbReference type="ARBA" id="ARBA00022475"/>
    </source>
</evidence>
<evidence type="ECO:0000256" key="2">
    <source>
        <dbReference type="ARBA" id="ARBA00022448"/>
    </source>
</evidence>
<evidence type="ECO:0000256" key="1">
    <source>
        <dbReference type="ARBA" id="ARBA00004651"/>
    </source>
</evidence>
<proteinExistence type="predicted"/>
<dbReference type="PANTHER" id="PTHR11328">
    <property type="entry name" value="MAJOR FACILITATOR SUPERFAMILY DOMAIN-CONTAINING PROTEIN"/>
    <property type="match status" value="1"/>
</dbReference>
<feature type="transmembrane region" description="Helical" evidence="8">
    <location>
        <begin position="408"/>
        <end position="431"/>
    </location>
</feature>
<keyword evidence="2" id="KW-0813">Transport</keyword>
<evidence type="ECO:0000313" key="10">
    <source>
        <dbReference type="Proteomes" id="UP000234849"/>
    </source>
</evidence>
<sequence length="454" mass="49753">MNDLEKKVKRGLWRQRIGYGSSDFACNLIWQMISLYLLFFYTNVMHLNAGAVSIMFLVTKVIDGISDLVVGFLIDKTNTRWGKSRPWILFGAVPFGITAVLAFSVPDISQTGMLIYAYVSYILLSTAYTVVNIPMASILPALSEDPHERTVLASCRTFFSSIGSTVVSAFALTLVDKFGNGNQALGFRIVMMIFGVIGCLVFFFCFFNTKERVNTYSEKVSLKANISCLLHNTPWKLFALNIVWFFGGYVIQAGAVIYYFTYVVGNESLVQVVATITTLVPIIANLCAPFLVKLTSKRNLMTIGNIVHSLGLLLIFFGGTNVPVLLTAAVIAAAGYGLKISMHFAMQPDPVDYGEWKSGVNTAGTLSAVNGFIGKLGMAIASSLGAALLAFGGFDADLAVQTATAKNYIAAMYIWVPIVMNVASMITMSFYNLDKIYPNIIKELDERRKVSCQK</sequence>
<evidence type="ECO:0000256" key="7">
    <source>
        <dbReference type="ARBA" id="ARBA00023136"/>
    </source>
</evidence>
<feature type="transmembrane region" description="Helical" evidence="8">
    <location>
        <begin position="312"/>
        <end position="338"/>
    </location>
</feature>
<keyword evidence="3" id="KW-1003">Cell membrane</keyword>
<dbReference type="Proteomes" id="UP000234849">
    <property type="component" value="Unassembled WGS sequence"/>
</dbReference>
<dbReference type="PANTHER" id="PTHR11328:SF24">
    <property type="entry name" value="MAJOR FACILITATOR SUPERFAMILY (MFS) PROFILE DOMAIN-CONTAINING PROTEIN"/>
    <property type="match status" value="1"/>
</dbReference>
<name>A0A2N5NKP0_MEDGN</name>
<dbReference type="CDD" id="cd17332">
    <property type="entry name" value="MFS_MelB_like"/>
    <property type="match status" value="1"/>
</dbReference>
<dbReference type="AlphaFoldDB" id="A0A2N5NKP0"/>
<reference evidence="9 10" key="1">
    <citation type="journal article" date="2017" name="Genome Med.">
        <title>A novel Ruminococcus gnavus clade enriched in inflammatory bowel disease patients.</title>
        <authorList>
            <person name="Hall A.B."/>
            <person name="Yassour M."/>
            <person name="Sauk J."/>
            <person name="Garner A."/>
            <person name="Jiang X."/>
            <person name="Arthur T."/>
            <person name="Lagoudas G.K."/>
            <person name="Vatanen T."/>
            <person name="Fornelos N."/>
            <person name="Wilson R."/>
            <person name="Bertha M."/>
            <person name="Cohen M."/>
            <person name="Garber J."/>
            <person name="Khalili H."/>
            <person name="Gevers D."/>
            <person name="Ananthakrishnan A.N."/>
            <person name="Kugathasan S."/>
            <person name="Lander E.S."/>
            <person name="Blainey P."/>
            <person name="Vlamakis H."/>
            <person name="Xavier R.J."/>
            <person name="Huttenhower C."/>
        </authorList>
    </citation>
    <scope>NUCLEOTIDE SEQUENCE [LARGE SCALE GENOMIC DNA]</scope>
    <source>
        <strain evidence="9 10">RJX1118</strain>
    </source>
</reference>
<feature type="transmembrane region" description="Helical" evidence="8">
    <location>
        <begin position="376"/>
        <end position="396"/>
    </location>
</feature>
<feature type="transmembrane region" description="Helical" evidence="8">
    <location>
        <begin position="187"/>
        <end position="207"/>
    </location>
</feature>
<feature type="transmembrane region" description="Helical" evidence="8">
    <location>
        <begin position="151"/>
        <end position="175"/>
    </location>
</feature>
<accession>A0A2N5NKP0</accession>
<dbReference type="InterPro" id="IPR036259">
    <property type="entry name" value="MFS_trans_sf"/>
</dbReference>
<dbReference type="InterPro" id="IPR001927">
    <property type="entry name" value="Na/Gal_symport"/>
</dbReference>
<keyword evidence="7 8" id="KW-0472">Membrane</keyword>
<dbReference type="GO" id="GO:0015293">
    <property type="term" value="F:symporter activity"/>
    <property type="evidence" value="ECO:0007669"/>
    <property type="project" value="UniProtKB-KW"/>
</dbReference>
<evidence type="ECO:0000256" key="5">
    <source>
        <dbReference type="ARBA" id="ARBA00022847"/>
    </source>
</evidence>
<dbReference type="GO" id="GO:0006814">
    <property type="term" value="P:sodium ion transport"/>
    <property type="evidence" value="ECO:0007669"/>
    <property type="project" value="InterPro"/>
</dbReference>
<organism evidence="9 10">
    <name type="scientific">Mediterraneibacter gnavus</name>
    <name type="common">Ruminococcus gnavus</name>
    <dbReference type="NCBI Taxonomy" id="33038"/>
    <lineage>
        <taxon>Bacteria</taxon>
        <taxon>Bacillati</taxon>
        <taxon>Bacillota</taxon>
        <taxon>Clostridia</taxon>
        <taxon>Lachnospirales</taxon>
        <taxon>Lachnospiraceae</taxon>
        <taxon>Mediterraneibacter</taxon>
    </lineage>
</organism>
<feature type="transmembrane region" description="Helical" evidence="8">
    <location>
        <begin position="54"/>
        <end position="74"/>
    </location>
</feature>
<dbReference type="SUPFAM" id="SSF103473">
    <property type="entry name" value="MFS general substrate transporter"/>
    <property type="match status" value="1"/>
</dbReference>
<evidence type="ECO:0000256" key="6">
    <source>
        <dbReference type="ARBA" id="ARBA00022989"/>
    </source>
</evidence>
<feature type="transmembrane region" description="Helical" evidence="8">
    <location>
        <begin position="237"/>
        <end position="260"/>
    </location>
</feature>
<feature type="transmembrane region" description="Helical" evidence="8">
    <location>
        <begin position="86"/>
        <end position="103"/>
    </location>
</feature>
<evidence type="ECO:0000256" key="8">
    <source>
        <dbReference type="SAM" id="Phobius"/>
    </source>
</evidence>
<dbReference type="Gene3D" id="1.20.1250.20">
    <property type="entry name" value="MFS general substrate transporter like domains"/>
    <property type="match status" value="2"/>
</dbReference>
<keyword evidence="6 8" id="KW-1133">Transmembrane helix</keyword>
<evidence type="ECO:0000313" key="9">
    <source>
        <dbReference type="EMBL" id="PLT56870.1"/>
    </source>
</evidence>
<gene>
    <name evidence="9" type="ORF">CDL18_04185</name>
</gene>
<dbReference type="Pfam" id="PF13347">
    <property type="entry name" value="MFS_2"/>
    <property type="match status" value="1"/>
</dbReference>
<evidence type="ECO:0000256" key="4">
    <source>
        <dbReference type="ARBA" id="ARBA00022692"/>
    </source>
</evidence>
<dbReference type="InterPro" id="IPR018043">
    <property type="entry name" value="Na/Gal_symport_CS"/>
</dbReference>
<dbReference type="GO" id="GO:0005886">
    <property type="term" value="C:plasma membrane"/>
    <property type="evidence" value="ECO:0007669"/>
    <property type="project" value="UniProtKB-SubCell"/>
</dbReference>
<keyword evidence="5" id="KW-0769">Symport</keyword>
<comment type="subcellular location">
    <subcellularLocation>
        <location evidence="1">Cell membrane</location>
        <topology evidence="1">Multi-pass membrane protein</topology>
    </subcellularLocation>
</comment>
<keyword evidence="4 8" id="KW-0812">Transmembrane</keyword>
<dbReference type="NCBIfam" id="TIGR00792">
    <property type="entry name" value="gph"/>
    <property type="match status" value="1"/>
</dbReference>
<feature type="transmembrane region" description="Helical" evidence="8">
    <location>
        <begin position="272"/>
        <end position="292"/>
    </location>
</feature>
<protein>
    <submittedName>
        <fullName evidence="9">MFS transporter</fullName>
    </submittedName>
</protein>
<feature type="transmembrane region" description="Helical" evidence="8">
    <location>
        <begin position="115"/>
        <end position="139"/>
    </location>
</feature>
<feature type="transmembrane region" description="Helical" evidence="8">
    <location>
        <begin position="24"/>
        <end position="42"/>
    </location>
</feature>
<dbReference type="PROSITE" id="PS00872">
    <property type="entry name" value="NA_GALACTOSIDE_SYMP"/>
    <property type="match status" value="1"/>
</dbReference>
<comment type="caution">
    <text evidence="9">The sequence shown here is derived from an EMBL/GenBank/DDBJ whole genome shotgun (WGS) entry which is preliminary data.</text>
</comment>